<accession>A0AAD7WW34</accession>
<evidence type="ECO:0000313" key="1">
    <source>
        <dbReference type="EMBL" id="KAJ8411150.1"/>
    </source>
</evidence>
<gene>
    <name evidence="1" type="ORF">AAFF_G00171560</name>
</gene>
<proteinExistence type="predicted"/>
<evidence type="ECO:0000313" key="2">
    <source>
        <dbReference type="Proteomes" id="UP001221898"/>
    </source>
</evidence>
<dbReference type="EMBL" id="JAINUG010000023">
    <property type="protein sequence ID" value="KAJ8411150.1"/>
    <property type="molecule type" value="Genomic_DNA"/>
</dbReference>
<sequence length="827" mass="91984">MDTLAKAWLPGLTDQELQHTCSQYAKDLGSGGATYTACRHIPENHFKHCEDIYRYVIQGFPDTASRLYNSVIEPVLGDPAPLISNADTPHRFAWRTARKTLSISGTEPKRAKRGHYQLAPFAPDTWNVSRPSYVSERLDLSLVIKPFVCYMHRTVSIRFWKDAGSAPLTETQNIHCSWVPKIPRGCNCAAEIENYANPMGMCSPDCVKPGRGKVTVSNWVLRLSREAPNVTVPSRGRNLWGVTSPSTERFCLVTERLFLGWGPAEQSGSAPLDAHTCNVVLVEIRVMTNITKGDTSSIMLVSGRHADDLGYLYISERAVNTVRTIIRQAWNMKLGMRLRFDVPPKAIHVASVLDWMINPDGGARQLRLVVIDLAVEDISADDFATLHSIYGSEIAITPGIDGANYAQHIYDRNLLGSRCKDCLDNLGRVTTKHRAFLDTETVGVFPEDEVGCEDVPVGRWMDGPVSGNVFNSDSPWLLRTGVTLFEDLCERRNNRAGIVVSLPTARYRRHNCLASTGSVCHKWGGERGCTRLDALNRHGLILGDYEDASHRWDIVYTMPRLEQIIGSMLRRGVRIYSMGYLDYMYSLKSVTGGSTFKTISSKESYRRLYYIYTYVTDSMETYPWTKIDRLYKLKRGVFFQKQYASQSSGFISISHLVPGVQGSPPETFELVTDVPEGICAVAVQSPGKVFSLPVCPSPSSSCRPLVYIKNANTNWDIAVYVPMTYVADNSSRVPGAGMVLSDRNGEPWFEETLNPNASRGPECFSGVWLDRIETMISLNSVKPNTAVSWLGYSVDGANRSSSSPIKDIDMAKLAVEDVGSARLGVRV</sequence>
<name>A0AAD7WW34_9TELE</name>
<keyword evidence="2" id="KW-1185">Reference proteome</keyword>
<comment type="caution">
    <text evidence="1">The sequence shown here is derived from an EMBL/GenBank/DDBJ whole genome shotgun (WGS) entry which is preliminary data.</text>
</comment>
<organism evidence="1 2">
    <name type="scientific">Aldrovandia affinis</name>
    <dbReference type="NCBI Taxonomy" id="143900"/>
    <lineage>
        <taxon>Eukaryota</taxon>
        <taxon>Metazoa</taxon>
        <taxon>Chordata</taxon>
        <taxon>Craniata</taxon>
        <taxon>Vertebrata</taxon>
        <taxon>Euteleostomi</taxon>
        <taxon>Actinopterygii</taxon>
        <taxon>Neopterygii</taxon>
        <taxon>Teleostei</taxon>
        <taxon>Notacanthiformes</taxon>
        <taxon>Halosauridae</taxon>
        <taxon>Aldrovandia</taxon>
    </lineage>
</organism>
<dbReference type="AlphaFoldDB" id="A0AAD7WW34"/>
<reference evidence="1" key="1">
    <citation type="journal article" date="2023" name="Science">
        <title>Genome structures resolve the early diversification of teleost fishes.</title>
        <authorList>
            <person name="Parey E."/>
            <person name="Louis A."/>
            <person name="Montfort J."/>
            <person name="Bouchez O."/>
            <person name="Roques C."/>
            <person name="Iampietro C."/>
            <person name="Lluch J."/>
            <person name="Castinel A."/>
            <person name="Donnadieu C."/>
            <person name="Desvignes T."/>
            <person name="Floi Bucao C."/>
            <person name="Jouanno E."/>
            <person name="Wen M."/>
            <person name="Mejri S."/>
            <person name="Dirks R."/>
            <person name="Jansen H."/>
            <person name="Henkel C."/>
            <person name="Chen W.J."/>
            <person name="Zahm M."/>
            <person name="Cabau C."/>
            <person name="Klopp C."/>
            <person name="Thompson A.W."/>
            <person name="Robinson-Rechavi M."/>
            <person name="Braasch I."/>
            <person name="Lecointre G."/>
            <person name="Bobe J."/>
            <person name="Postlethwait J.H."/>
            <person name="Berthelot C."/>
            <person name="Roest Crollius H."/>
            <person name="Guiguen Y."/>
        </authorList>
    </citation>
    <scope>NUCLEOTIDE SEQUENCE</scope>
    <source>
        <strain evidence="1">NC1722</strain>
    </source>
</reference>
<dbReference type="Proteomes" id="UP001221898">
    <property type="component" value="Unassembled WGS sequence"/>
</dbReference>
<protein>
    <submittedName>
        <fullName evidence="1">Uncharacterized protein</fullName>
    </submittedName>
</protein>